<protein>
    <submittedName>
        <fullName evidence="1">Uncharacterized protein</fullName>
    </submittedName>
</protein>
<gene>
    <name evidence="1" type="primary">gp_72839</name>
</gene>
<dbReference type="Proteomes" id="UP000827483">
    <property type="component" value="Segment"/>
</dbReference>
<dbReference type="EMBL" id="MZ130493">
    <property type="protein sequence ID" value="QWM90809.1"/>
    <property type="molecule type" value="Genomic_DNA"/>
</dbReference>
<dbReference type="GeneID" id="75687238"/>
<reference evidence="1 2" key="1">
    <citation type="submission" date="2021-04" db="EMBL/GenBank/DDBJ databases">
        <authorList>
            <person name="Shkoporov A.N."/>
            <person name="Stockdale S.R."/>
            <person name="Guerin E."/>
            <person name="Ross R.P."/>
            <person name="Hill C."/>
        </authorList>
    </citation>
    <scope>NUCLEOTIDE SEQUENCE [LARGE SCALE GENOMIC DNA]</scope>
    <source>
        <strain evidence="2">cr105_1</strain>
    </source>
</reference>
<keyword evidence="2" id="KW-1185">Reference proteome</keyword>
<evidence type="ECO:0000313" key="1">
    <source>
        <dbReference type="EMBL" id="QWM90809.1"/>
    </source>
</evidence>
<organism evidence="1 2">
    <name type="scientific">uncultured phage cr105_1</name>
    <dbReference type="NCBI Taxonomy" id="2986415"/>
    <lineage>
        <taxon>Viruses</taxon>
        <taxon>Duplodnaviria</taxon>
        <taxon>Heunggongvirae</taxon>
        <taxon>Uroviricota</taxon>
        <taxon>Caudoviricetes</taxon>
        <taxon>Crassvirales</taxon>
        <taxon>Suoliviridae</taxon>
        <taxon>Loutivirinae</taxon>
        <taxon>Buchavirus</taxon>
        <taxon>Buchavirus intestinalis</taxon>
    </lineage>
</organism>
<dbReference type="KEGG" id="vg:75687238"/>
<proteinExistence type="predicted"/>
<evidence type="ECO:0000313" key="2">
    <source>
        <dbReference type="Proteomes" id="UP000827483"/>
    </source>
</evidence>
<name>A0AAE7RZ73_9CAUD</name>
<sequence>MEKARGKNVIFYMEDELGRPIFMEDEKLKAIKKELFAFTNYKYYTFEELVKNDSRLQ</sequence>
<dbReference type="RefSeq" id="YP_010509749.1">
    <property type="nucleotide sequence ID" value="NC_067211.1"/>
</dbReference>
<accession>A0AAE7RZ73</accession>